<protein>
    <submittedName>
        <fullName evidence="1">NUDIX domain-containing protein</fullName>
    </submittedName>
</protein>
<name>A0ACC7N260_9PSED</name>
<proteinExistence type="predicted"/>
<evidence type="ECO:0000313" key="1">
    <source>
        <dbReference type="EMBL" id="MFK9084912.1"/>
    </source>
</evidence>
<organism evidence="1 2">
    <name type="scientific">Pseudomonas neuropathica</name>
    <dbReference type="NCBI Taxonomy" id="2730425"/>
    <lineage>
        <taxon>Bacteria</taxon>
        <taxon>Pseudomonadati</taxon>
        <taxon>Pseudomonadota</taxon>
        <taxon>Gammaproteobacteria</taxon>
        <taxon>Pseudomonadales</taxon>
        <taxon>Pseudomonadaceae</taxon>
        <taxon>Pseudomonas</taxon>
    </lineage>
</organism>
<evidence type="ECO:0000313" key="2">
    <source>
        <dbReference type="Proteomes" id="UP001622950"/>
    </source>
</evidence>
<gene>
    <name evidence="1" type="ORF">ACJEBM_30105</name>
</gene>
<reference evidence="1" key="1">
    <citation type="submission" date="2024-11" db="EMBL/GenBank/DDBJ databases">
        <authorList>
            <person name="Lucas J.A."/>
        </authorList>
    </citation>
    <scope>NUCLEOTIDE SEQUENCE</scope>
    <source>
        <strain evidence="1">Z 8.8</strain>
    </source>
</reference>
<keyword evidence="2" id="KW-1185">Reference proteome</keyword>
<accession>A0ACC7N260</accession>
<sequence length="143" mass="16106">MSPNKACPVILSSMPAPRILLFRHPLAGVQLVKGTIEPGETPAEAALRELSEESGIDDASVVRDLGCWNAEHLEQVWSFHLCHAQAPLPEQWTHQTRDDHGHAFSFFWAPLDELPIADCHPVFRRALRHLTATLLPEHRRVDE</sequence>
<comment type="caution">
    <text evidence="1">The sequence shown here is derived from an EMBL/GenBank/DDBJ whole genome shotgun (WGS) entry which is preliminary data.</text>
</comment>
<dbReference type="Proteomes" id="UP001622950">
    <property type="component" value="Unassembled WGS sequence"/>
</dbReference>
<dbReference type="EMBL" id="JBJHQE010000111">
    <property type="protein sequence ID" value="MFK9084912.1"/>
    <property type="molecule type" value="Genomic_DNA"/>
</dbReference>